<accession>A0ABR0SAM5</accession>
<feature type="domain" description="N-acetyltransferase" evidence="3">
    <location>
        <begin position="24"/>
        <end position="184"/>
    </location>
</feature>
<dbReference type="Pfam" id="PF00583">
    <property type="entry name" value="Acetyltransf_1"/>
    <property type="match status" value="1"/>
</dbReference>
<protein>
    <submittedName>
        <fullName evidence="4">Acetyltransferase</fullName>
    </submittedName>
</protein>
<keyword evidence="5" id="KW-1185">Reference proteome</keyword>
<dbReference type="EMBL" id="JAVFKD010000015">
    <property type="protein sequence ID" value="KAK5988850.1"/>
    <property type="molecule type" value="Genomic_DNA"/>
</dbReference>
<dbReference type="CDD" id="cd04301">
    <property type="entry name" value="NAT_SF"/>
    <property type="match status" value="1"/>
</dbReference>
<comment type="caution">
    <text evidence="4">The sequence shown here is derived from an EMBL/GenBank/DDBJ whole genome shotgun (WGS) entry which is preliminary data.</text>
</comment>
<dbReference type="InterPro" id="IPR050832">
    <property type="entry name" value="Bact_Acetyltransf"/>
</dbReference>
<dbReference type="Gene3D" id="3.40.630.30">
    <property type="match status" value="1"/>
</dbReference>
<gene>
    <name evidence="4" type="ORF">PT974_10346</name>
</gene>
<keyword evidence="2" id="KW-0012">Acyltransferase</keyword>
<keyword evidence="1" id="KW-0808">Transferase</keyword>
<dbReference type="PROSITE" id="PS51186">
    <property type="entry name" value="GNAT"/>
    <property type="match status" value="1"/>
</dbReference>
<proteinExistence type="predicted"/>
<evidence type="ECO:0000313" key="4">
    <source>
        <dbReference type="EMBL" id="KAK5988850.1"/>
    </source>
</evidence>
<dbReference type="PANTHER" id="PTHR43877">
    <property type="entry name" value="AMINOALKYLPHOSPHONATE N-ACETYLTRANSFERASE-RELATED-RELATED"/>
    <property type="match status" value="1"/>
</dbReference>
<sequence>METIKIIQLDPERHQYLIPSIIDLQIDCVQTDAALVRFLPPFPESKREKMHSFWESHLAQVTAGGRIIFVALVASDGRGEDLGGLVELALPDAETGPFRGDVEMLMVSSGHRRKRLGNRLMDALEELARDSGRTMLTLSSEEGSVAEAHFYPRLGYTRFGTIPKYGISPKDGSLRGISYFYKDLTSSSTT</sequence>
<dbReference type="InterPro" id="IPR000182">
    <property type="entry name" value="GNAT_dom"/>
</dbReference>
<evidence type="ECO:0000259" key="3">
    <source>
        <dbReference type="PROSITE" id="PS51186"/>
    </source>
</evidence>
<reference evidence="4 5" key="1">
    <citation type="submission" date="2024-01" db="EMBL/GenBank/DDBJ databases">
        <title>Complete genome of Cladobotryum mycophilum ATHUM6906.</title>
        <authorList>
            <person name="Christinaki A.C."/>
            <person name="Myridakis A.I."/>
            <person name="Kouvelis V.N."/>
        </authorList>
    </citation>
    <scope>NUCLEOTIDE SEQUENCE [LARGE SCALE GENOMIC DNA]</scope>
    <source>
        <strain evidence="4 5">ATHUM6906</strain>
    </source>
</reference>
<evidence type="ECO:0000256" key="1">
    <source>
        <dbReference type="ARBA" id="ARBA00022679"/>
    </source>
</evidence>
<evidence type="ECO:0000313" key="5">
    <source>
        <dbReference type="Proteomes" id="UP001338125"/>
    </source>
</evidence>
<name>A0ABR0SAM5_9HYPO</name>
<organism evidence="4 5">
    <name type="scientific">Cladobotryum mycophilum</name>
    <dbReference type="NCBI Taxonomy" id="491253"/>
    <lineage>
        <taxon>Eukaryota</taxon>
        <taxon>Fungi</taxon>
        <taxon>Dikarya</taxon>
        <taxon>Ascomycota</taxon>
        <taxon>Pezizomycotina</taxon>
        <taxon>Sordariomycetes</taxon>
        <taxon>Hypocreomycetidae</taxon>
        <taxon>Hypocreales</taxon>
        <taxon>Hypocreaceae</taxon>
        <taxon>Cladobotryum</taxon>
    </lineage>
</organism>
<dbReference type="SUPFAM" id="SSF55729">
    <property type="entry name" value="Acyl-CoA N-acyltransferases (Nat)"/>
    <property type="match status" value="1"/>
</dbReference>
<dbReference type="InterPro" id="IPR016181">
    <property type="entry name" value="Acyl_CoA_acyltransferase"/>
</dbReference>
<dbReference type="Proteomes" id="UP001338125">
    <property type="component" value="Unassembled WGS sequence"/>
</dbReference>
<evidence type="ECO:0000256" key="2">
    <source>
        <dbReference type="ARBA" id="ARBA00023315"/>
    </source>
</evidence>